<accession>A0A8S4QSV9</accession>
<name>A0A8S4QSV9_9NEOP</name>
<feature type="non-terminal residue" evidence="1">
    <location>
        <position position="1"/>
    </location>
</feature>
<protein>
    <submittedName>
        <fullName evidence="1">Jg26445 protein</fullName>
    </submittedName>
</protein>
<comment type="caution">
    <text evidence="1">The sequence shown here is derived from an EMBL/GenBank/DDBJ whole genome shotgun (WGS) entry which is preliminary data.</text>
</comment>
<proteinExistence type="predicted"/>
<evidence type="ECO:0000313" key="1">
    <source>
        <dbReference type="EMBL" id="CAH2217856.1"/>
    </source>
</evidence>
<evidence type="ECO:0000313" key="2">
    <source>
        <dbReference type="Proteomes" id="UP000838756"/>
    </source>
</evidence>
<dbReference type="AlphaFoldDB" id="A0A8S4QSV9"/>
<dbReference type="EMBL" id="CAKXAJ010018664">
    <property type="protein sequence ID" value="CAH2217856.1"/>
    <property type="molecule type" value="Genomic_DNA"/>
</dbReference>
<keyword evidence="2" id="KW-1185">Reference proteome</keyword>
<organism evidence="1 2">
    <name type="scientific">Pararge aegeria aegeria</name>
    <dbReference type="NCBI Taxonomy" id="348720"/>
    <lineage>
        <taxon>Eukaryota</taxon>
        <taxon>Metazoa</taxon>
        <taxon>Ecdysozoa</taxon>
        <taxon>Arthropoda</taxon>
        <taxon>Hexapoda</taxon>
        <taxon>Insecta</taxon>
        <taxon>Pterygota</taxon>
        <taxon>Neoptera</taxon>
        <taxon>Endopterygota</taxon>
        <taxon>Lepidoptera</taxon>
        <taxon>Glossata</taxon>
        <taxon>Ditrysia</taxon>
        <taxon>Papilionoidea</taxon>
        <taxon>Nymphalidae</taxon>
        <taxon>Satyrinae</taxon>
        <taxon>Satyrini</taxon>
        <taxon>Parargina</taxon>
        <taxon>Pararge</taxon>
    </lineage>
</organism>
<gene>
    <name evidence="1" type="primary">jg26445</name>
    <name evidence="1" type="ORF">PAEG_LOCUS5733</name>
</gene>
<dbReference type="Proteomes" id="UP000838756">
    <property type="component" value="Unassembled WGS sequence"/>
</dbReference>
<reference evidence="1" key="1">
    <citation type="submission" date="2022-03" db="EMBL/GenBank/DDBJ databases">
        <authorList>
            <person name="Lindestad O."/>
        </authorList>
    </citation>
    <scope>NUCLEOTIDE SEQUENCE</scope>
</reference>
<sequence>TKIRLKSIKCHHHFNQLKSTAGHRSFVGSSTIHGPGPLASSGSSDLPEVTCPPRWGPTYDAFTGAGSPLQPVKTSIGSPSCVPCPVHLQLRDSLSYVSNSSSSMDLLLLSLLMTPIQYENNYLNRLTFDRVIGDGDR</sequence>